<organism evidence="2 3">
    <name type="scientific">Nocardioides aromaticivorans</name>
    <dbReference type="NCBI Taxonomy" id="200618"/>
    <lineage>
        <taxon>Bacteria</taxon>
        <taxon>Bacillati</taxon>
        <taxon>Actinomycetota</taxon>
        <taxon>Actinomycetes</taxon>
        <taxon>Propionibacteriales</taxon>
        <taxon>Nocardioidaceae</taxon>
        <taxon>Nocardioides</taxon>
    </lineage>
</organism>
<feature type="transmembrane region" description="Helical" evidence="1">
    <location>
        <begin position="405"/>
        <end position="425"/>
    </location>
</feature>
<protein>
    <recommendedName>
        <fullName evidence="4">DUF2306 domain-containing protein</fullName>
    </recommendedName>
</protein>
<feature type="transmembrane region" description="Helical" evidence="1">
    <location>
        <begin position="273"/>
        <end position="293"/>
    </location>
</feature>
<dbReference type="EMBL" id="CP022295">
    <property type="protein sequence ID" value="QSR28123.1"/>
    <property type="molecule type" value="Genomic_DNA"/>
</dbReference>
<evidence type="ECO:0008006" key="4">
    <source>
        <dbReference type="Google" id="ProtNLM"/>
    </source>
</evidence>
<reference evidence="2 3" key="1">
    <citation type="submission" date="2017-06" db="EMBL/GenBank/DDBJ databases">
        <title>Complete Genome Sequence of the Soil Carbazole-Degrading Bacterium Nocardioides aromaticivorans IC177.</title>
        <authorList>
            <person name="Vejarano F."/>
            <person name="Suzuki-Minakuchi C."/>
            <person name="Ohtsubo Y."/>
            <person name="Tsuda M."/>
            <person name="Okada K."/>
            <person name="Nojiri H."/>
        </authorList>
    </citation>
    <scope>NUCLEOTIDE SEQUENCE [LARGE SCALE GENOMIC DNA]</scope>
    <source>
        <strain evidence="2 3">IC177</strain>
    </source>
</reference>
<keyword evidence="3" id="KW-1185">Reference proteome</keyword>
<dbReference type="InterPro" id="IPR018750">
    <property type="entry name" value="DUF2306_membrane"/>
</dbReference>
<feature type="transmembrane region" description="Helical" evidence="1">
    <location>
        <begin position="376"/>
        <end position="399"/>
    </location>
</feature>
<name>A0ABX7PQR4_9ACTN</name>
<keyword evidence="1" id="KW-0812">Transmembrane</keyword>
<feature type="transmembrane region" description="Helical" evidence="1">
    <location>
        <begin position="208"/>
        <end position="226"/>
    </location>
</feature>
<feature type="transmembrane region" description="Helical" evidence="1">
    <location>
        <begin position="136"/>
        <end position="154"/>
    </location>
</feature>
<keyword evidence="1" id="KW-1133">Transmembrane helix</keyword>
<evidence type="ECO:0000313" key="3">
    <source>
        <dbReference type="Proteomes" id="UP000662818"/>
    </source>
</evidence>
<feature type="transmembrane region" description="Helical" evidence="1">
    <location>
        <begin position="305"/>
        <end position="325"/>
    </location>
</feature>
<keyword evidence="1" id="KW-0472">Membrane</keyword>
<sequence length="446" mass="47474">MVEAPYSWATRRAVTASGPAVSSSRSAVATRPSWRLEGVSIATKGSQQESVHNTVIAMTTNAARLPWSLSRVGFWVVALVAVGYFPLAFTYFWHYFVPGAPMLQDELQGAVVGHDFAFGHGSVAQLRAEDYAANRVVMLVHTTTGAIALALAMVQFSPRLRARRPAVHRWTGRVYLVLMTTSMLAAYAFLLSADEIDYFGGTAFDLQLWGLATTTTLSAVMAFVAIRRRDVAGHRAWIMLNLSFMLTAPLLRVLWVALGRLDGDLELFMSLDVGSSTLGVIAPGAGAVAVMLTQRPGARTAVAPSAVRQYVAVVVLSAAGSLWLLDLFGRLPEGAPTSMVWAGHLVPAWCLLAVCLAGAARAGRDGRGRREQRWRWLAWGAAGATPATALSVVAASAVYGTVDGFLAGQMMGAAGPILLAFVLVVRDGRSSPAPRRTAVPEPVAVA</sequence>
<accession>A0ABX7PQR4</accession>
<feature type="transmembrane region" description="Helical" evidence="1">
    <location>
        <begin position="238"/>
        <end position="258"/>
    </location>
</feature>
<feature type="transmembrane region" description="Helical" evidence="1">
    <location>
        <begin position="174"/>
        <end position="193"/>
    </location>
</feature>
<evidence type="ECO:0000256" key="1">
    <source>
        <dbReference type="SAM" id="Phobius"/>
    </source>
</evidence>
<dbReference type="Pfam" id="PF10067">
    <property type="entry name" value="DUF2306"/>
    <property type="match status" value="1"/>
</dbReference>
<feature type="transmembrane region" description="Helical" evidence="1">
    <location>
        <begin position="345"/>
        <end position="364"/>
    </location>
</feature>
<evidence type="ECO:0000313" key="2">
    <source>
        <dbReference type="EMBL" id="QSR28123.1"/>
    </source>
</evidence>
<feature type="transmembrane region" description="Helical" evidence="1">
    <location>
        <begin position="72"/>
        <end position="93"/>
    </location>
</feature>
<gene>
    <name evidence="2" type="ORF">CFH99_21105</name>
</gene>
<dbReference type="Proteomes" id="UP000662818">
    <property type="component" value="Chromosome"/>
</dbReference>
<proteinExistence type="predicted"/>